<keyword evidence="7 14" id="KW-0547">Nucleotide-binding</keyword>
<evidence type="ECO:0000256" key="11">
    <source>
        <dbReference type="ARBA" id="ARBA00051362"/>
    </source>
</evidence>
<protein>
    <recommendedName>
        <fullName evidence="12 14">Adenosine kinase</fullName>
        <shortName evidence="14">AK</shortName>
        <ecNumber evidence="4 14">2.7.1.20</ecNumber>
    </recommendedName>
    <alternativeName>
        <fullName evidence="14">Adenosine 5'-phosphotransferase</fullName>
    </alternativeName>
</protein>
<dbReference type="AlphaFoldDB" id="A0AAV9ITL2"/>
<dbReference type="GO" id="GO:0004001">
    <property type="term" value="F:adenosine kinase activity"/>
    <property type="evidence" value="ECO:0007669"/>
    <property type="project" value="UniProtKB-UniRule"/>
</dbReference>
<evidence type="ECO:0000256" key="7">
    <source>
        <dbReference type="ARBA" id="ARBA00022741"/>
    </source>
</evidence>
<dbReference type="FunFam" id="3.40.1190.20:FF:000076">
    <property type="entry name" value="Adenosine kinase"/>
    <property type="match status" value="1"/>
</dbReference>
<dbReference type="GO" id="GO:0005634">
    <property type="term" value="C:nucleus"/>
    <property type="evidence" value="ECO:0007669"/>
    <property type="project" value="TreeGrafter"/>
</dbReference>
<evidence type="ECO:0000256" key="1">
    <source>
        <dbReference type="ARBA" id="ARBA00001946"/>
    </source>
</evidence>
<comment type="function">
    <text evidence="14">ATP dependent phosphorylation of adenosine and other related nucleoside analogs to monophosphate derivatives.</text>
</comment>
<dbReference type="PRINTS" id="PR00989">
    <property type="entry name" value="ADENOKINASE"/>
</dbReference>
<comment type="catalytic activity">
    <reaction evidence="11 14">
        <text>adenosine + ATP = AMP + ADP + H(+)</text>
        <dbReference type="Rhea" id="RHEA:20824"/>
        <dbReference type="ChEBI" id="CHEBI:15378"/>
        <dbReference type="ChEBI" id="CHEBI:16335"/>
        <dbReference type="ChEBI" id="CHEBI:30616"/>
        <dbReference type="ChEBI" id="CHEBI:456215"/>
        <dbReference type="ChEBI" id="CHEBI:456216"/>
        <dbReference type="EC" id="2.7.1.20"/>
    </reaction>
</comment>
<dbReference type="InterPro" id="IPR002173">
    <property type="entry name" value="Carboh/pur_kinase_PfkB_CS"/>
</dbReference>
<evidence type="ECO:0000256" key="3">
    <source>
        <dbReference type="ARBA" id="ARBA00010688"/>
    </source>
</evidence>
<evidence type="ECO:0000313" key="16">
    <source>
        <dbReference type="EMBL" id="KAK4535406.1"/>
    </source>
</evidence>
<dbReference type="GO" id="GO:0044209">
    <property type="term" value="P:AMP salvage"/>
    <property type="evidence" value="ECO:0007669"/>
    <property type="project" value="UniProtKB-UniRule"/>
</dbReference>
<evidence type="ECO:0000256" key="6">
    <source>
        <dbReference type="ARBA" id="ARBA00022726"/>
    </source>
</evidence>
<dbReference type="PROSITE" id="PS00584">
    <property type="entry name" value="PFKB_KINASES_2"/>
    <property type="match status" value="1"/>
</dbReference>
<organism evidence="16 17">
    <name type="scientific">Cyanidium caldarium</name>
    <name type="common">Red alga</name>
    <dbReference type="NCBI Taxonomy" id="2771"/>
    <lineage>
        <taxon>Eukaryota</taxon>
        <taxon>Rhodophyta</taxon>
        <taxon>Bangiophyceae</taxon>
        <taxon>Cyanidiales</taxon>
        <taxon>Cyanidiaceae</taxon>
        <taxon>Cyanidium</taxon>
    </lineage>
</organism>
<evidence type="ECO:0000256" key="4">
    <source>
        <dbReference type="ARBA" id="ARBA00012119"/>
    </source>
</evidence>
<gene>
    <name evidence="16" type="ORF">CDCA_CDCA04G1431</name>
</gene>
<dbReference type="Pfam" id="PF00294">
    <property type="entry name" value="PfkB"/>
    <property type="match status" value="1"/>
</dbReference>
<reference evidence="16 17" key="1">
    <citation type="submission" date="2022-07" db="EMBL/GenBank/DDBJ databases">
        <title>Genome-wide signatures of adaptation to extreme environments.</title>
        <authorList>
            <person name="Cho C.H."/>
            <person name="Yoon H.S."/>
        </authorList>
    </citation>
    <scope>NUCLEOTIDE SEQUENCE [LARGE SCALE GENOMIC DNA]</scope>
    <source>
        <strain evidence="16 17">DBV 063 E5</strain>
    </source>
</reference>
<evidence type="ECO:0000259" key="15">
    <source>
        <dbReference type="Pfam" id="PF00294"/>
    </source>
</evidence>
<evidence type="ECO:0000313" key="17">
    <source>
        <dbReference type="Proteomes" id="UP001301350"/>
    </source>
</evidence>
<dbReference type="EMBL" id="JANCYW010000004">
    <property type="protein sequence ID" value="KAK4535406.1"/>
    <property type="molecule type" value="Genomic_DNA"/>
</dbReference>
<comment type="cofactor">
    <cofactor evidence="1 14">
        <name>Mg(2+)</name>
        <dbReference type="ChEBI" id="CHEBI:18420"/>
    </cofactor>
</comment>
<dbReference type="InterPro" id="IPR011611">
    <property type="entry name" value="PfkB_dom"/>
</dbReference>
<dbReference type="InterPro" id="IPR029056">
    <property type="entry name" value="Ribokinase-like"/>
</dbReference>
<accession>A0AAV9ITL2</accession>
<dbReference type="EC" id="2.7.1.20" evidence="4 14"/>
<dbReference type="Gene3D" id="3.40.1190.20">
    <property type="match status" value="1"/>
</dbReference>
<evidence type="ECO:0000256" key="5">
    <source>
        <dbReference type="ARBA" id="ARBA00022679"/>
    </source>
</evidence>
<feature type="active site" description="Proton acceptor" evidence="13">
    <location>
        <position position="323"/>
    </location>
</feature>
<dbReference type="Gene3D" id="3.30.1110.10">
    <property type="match status" value="1"/>
</dbReference>
<evidence type="ECO:0000256" key="10">
    <source>
        <dbReference type="ARBA" id="ARBA00022842"/>
    </source>
</evidence>
<evidence type="ECO:0000256" key="8">
    <source>
        <dbReference type="ARBA" id="ARBA00022777"/>
    </source>
</evidence>
<evidence type="ECO:0000256" key="9">
    <source>
        <dbReference type="ARBA" id="ARBA00022840"/>
    </source>
</evidence>
<evidence type="ECO:0000256" key="12">
    <source>
        <dbReference type="ARBA" id="ARBA00068771"/>
    </source>
</evidence>
<keyword evidence="10 14" id="KW-0460">Magnesium</keyword>
<comment type="pathway">
    <text evidence="2 14">Purine metabolism; AMP biosynthesis via salvage pathway; AMP from adenosine: step 1/1.</text>
</comment>
<name>A0AAV9ITL2_CYACA</name>
<comment type="similarity">
    <text evidence="3 14">Belongs to the carbohydrate kinase PfkB family.</text>
</comment>
<feature type="domain" description="Carbohydrate kinase PfkB" evidence="15">
    <location>
        <begin position="32"/>
        <end position="362"/>
    </location>
</feature>
<keyword evidence="17" id="KW-1185">Reference proteome</keyword>
<proteinExistence type="inferred from homology"/>
<evidence type="ECO:0000256" key="14">
    <source>
        <dbReference type="RuleBase" id="RU368116"/>
    </source>
</evidence>
<evidence type="ECO:0000256" key="13">
    <source>
        <dbReference type="PIRSR" id="PIRSR601805-1"/>
    </source>
</evidence>
<keyword evidence="8 14" id="KW-0418">Kinase</keyword>
<dbReference type="SUPFAM" id="SSF53613">
    <property type="entry name" value="Ribokinase-like"/>
    <property type="match status" value="1"/>
</dbReference>
<dbReference type="GO" id="GO:0006144">
    <property type="term" value="P:purine nucleobase metabolic process"/>
    <property type="evidence" value="ECO:0007669"/>
    <property type="project" value="TreeGrafter"/>
</dbReference>
<keyword evidence="9 14" id="KW-0067">ATP-binding</keyword>
<dbReference type="GO" id="GO:0006166">
    <property type="term" value="P:purine ribonucleoside salvage"/>
    <property type="evidence" value="ECO:0007669"/>
    <property type="project" value="UniProtKB-KW"/>
</dbReference>
<dbReference type="PANTHER" id="PTHR45769">
    <property type="entry name" value="ADENOSINE KINASE"/>
    <property type="match status" value="1"/>
</dbReference>
<keyword evidence="6 14" id="KW-0660">Purine salvage</keyword>
<dbReference type="CDD" id="cd01168">
    <property type="entry name" value="adenosine_kinase"/>
    <property type="match status" value="1"/>
</dbReference>
<dbReference type="InterPro" id="IPR001805">
    <property type="entry name" value="Adenokinase"/>
</dbReference>
<dbReference type="GO" id="GO:0005524">
    <property type="term" value="F:ATP binding"/>
    <property type="evidence" value="ECO:0007669"/>
    <property type="project" value="UniProtKB-UniRule"/>
</dbReference>
<keyword evidence="5 14" id="KW-0808">Transferase</keyword>
<evidence type="ECO:0000256" key="2">
    <source>
        <dbReference type="ARBA" id="ARBA00004801"/>
    </source>
</evidence>
<sequence>MAPETPPLEGPVLLGIGNPLLDLIAEVPTSLLDKYGLEANNAILAESRHRPLYTELRDQFRVQFVAGGATQNSIRVAQWMLRGQWPGATAYLGAVGRDEFAERMRESATADGVRVQYYVHDEEPTGTCAVLVSHGGACRSLVAHLAAANTYPVSHLREPVQWQLVERARVFYIAGFFLTVSPESALAIGEHVAAHPHKLFGMNLSAPFLLQVPQYWERFQTLLPYVDVYFGNESEARVLAEQMGWADVLHGDGSPADEVMRVAMALATRTAKHTARPRTVVFTCGTEPTAVVVGDQHRLWSAEQYGVIPCPAEDLVDTNGAGDAYVGGFLATLVRGRPLRECCAAGNYAASAVIRRSGCTFPDKPSFVFRGVNVLV</sequence>
<comment type="caution">
    <text evidence="16">The sequence shown here is derived from an EMBL/GenBank/DDBJ whole genome shotgun (WGS) entry which is preliminary data.</text>
</comment>
<dbReference type="Proteomes" id="UP001301350">
    <property type="component" value="Unassembled WGS sequence"/>
</dbReference>
<dbReference type="GO" id="GO:0005829">
    <property type="term" value="C:cytosol"/>
    <property type="evidence" value="ECO:0007669"/>
    <property type="project" value="TreeGrafter"/>
</dbReference>
<dbReference type="PANTHER" id="PTHR45769:SF3">
    <property type="entry name" value="ADENOSINE KINASE"/>
    <property type="match status" value="1"/>
</dbReference>